<evidence type="ECO:0000313" key="3">
    <source>
        <dbReference type="EMBL" id="GGS60705.1"/>
    </source>
</evidence>
<feature type="transmembrane region" description="Helical" evidence="2">
    <location>
        <begin position="71"/>
        <end position="89"/>
    </location>
</feature>
<feature type="transmembrane region" description="Helical" evidence="2">
    <location>
        <begin position="47"/>
        <end position="65"/>
    </location>
</feature>
<feature type="region of interest" description="Disordered" evidence="1">
    <location>
        <begin position="129"/>
        <end position="153"/>
    </location>
</feature>
<dbReference type="Proteomes" id="UP000660680">
    <property type="component" value="Unassembled WGS sequence"/>
</dbReference>
<evidence type="ECO:0000256" key="2">
    <source>
        <dbReference type="SAM" id="Phobius"/>
    </source>
</evidence>
<proteinExistence type="predicted"/>
<name>A0A918GUE9_9PSEU</name>
<keyword evidence="4" id="KW-1185">Reference proteome</keyword>
<keyword evidence="2" id="KW-1133">Transmembrane helix</keyword>
<protein>
    <recommendedName>
        <fullName evidence="5">DUF5313 domain-containing protein</fullName>
    </recommendedName>
</protein>
<dbReference type="Pfam" id="PF17240">
    <property type="entry name" value="DUF5313"/>
    <property type="match status" value="1"/>
</dbReference>
<organism evidence="3 4">
    <name type="scientific">Actinokineospora fastidiosa</name>
    <dbReference type="NCBI Taxonomy" id="1816"/>
    <lineage>
        <taxon>Bacteria</taxon>
        <taxon>Bacillati</taxon>
        <taxon>Actinomycetota</taxon>
        <taxon>Actinomycetes</taxon>
        <taxon>Pseudonocardiales</taxon>
        <taxon>Pseudonocardiaceae</taxon>
        <taxon>Actinokineospora</taxon>
    </lineage>
</organism>
<keyword evidence="2" id="KW-0472">Membrane</keyword>
<dbReference type="EMBL" id="BMRB01000013">
    <property type="protein sequence ID" value="GGS60705.1"/>
    <property type="molecule type" value="Genomic_DNA"/>
</dbReference>
<dbReference type="RefSeq" id="WP_189214414.1">
    <property type="nucleotide sequence ID" value="NZ_BMRB01000013.1"/>
</dbReference>
<sequence length="153" mass="17331">MTRHTIEAVRPGPLRWLWYAVGGTLPDRYRPWVLWDLTAPTWVARHFARVMVLFLPLWLLLLVPGPLSLRLSMIAAGYVTGLYFSLSFMEDASERRLIKHGYPVGLNRRIREEAAPANRAEVAAMYAAYHDDSGPGDDPGQRDDSGGRDPRSR</sequence>
<dbReference type="InterPro" id="IPR035197">
    <property type="entry name" value="DUF5313"/>
</dbReference>
<evidence type="ECO:0000256" key="1">
    <source>
        <dbReference type="SAM" id="MobiDB-lite"/>
    </source>
</evidence>
<gene>
    <name evidence="3" type="ORF">GCM10010171_64510</name>
</gene>
<keyword evidence="2" id="KW-0812">Transmembrane</keyword>
<dbReference type="AlphaFoldDB" id="A0A918GUE9"/>
<reference evidence="3" key="1">
    <citation type="journal article" date="2014" name="Int. J. Syst. Evol. Microbiol.">
        <title>Complete genome sequence of Corynebacterium casei LMG S-19264T (=DSM 44701T), isolated from a smear-ripened cheese.</title>
        <authorList>
            <consortium name="US DOE Joint Genome Institute (JGI-PGF)"/>
            <person name="Walter F."/>
            <person name="Albersmeier A."/>
            <person name="Kalinowski J."/>
            <person name="Ruckert C."/>
        </authorList>
    </citation>
    <scope>NUCLEOTIDE SEQUENCE</scope>
    <source>
        <strain evidence="3">JCM 3276</strain>
    </source>
</reference>
<reference evidence="3" key="2">
    <citation type="submission" date="2020-09" db="EMBL/GenBank/DDBJ databases">
        <authorList>
            <person name="Sun Q."/>
            <person name="Ohkuma M."/>
        </authorList>
    </citation>
    <scope>NUCLEOTIDE SEQUENCE</scope>
    <source>
        <strain evidence="3">JCM 3276</strain>
    </source>
</reference>
<evidence type="ECO:0000313" key="4">
    <source>
        <dbReference type="Proteomes" id="UP000660680"/>
    </source>
</evidence>
<evidence type="ECO:0008006" key="5">
    <source>
        <dbReference type="Google" id="ProtNLM"/>
    </source>
</evidence>
<accession>A0A918GUE9</accession>
<comment type="caution">
    <text evidence="3">The sequence shown here is derived from an EMBL/GenBank/DDBJ whole genome shotgun (WGS) entry which is preliminary data.</text>
</comment>